<comment type="caution">
    <text evidence="1">The sequence shown here is derived from an EMBL/GenBank/DDBJ whole genome shotgun (WGS) entry which is preliminary data.</text>
</comment>
<evidence type="ECO:0000313" key="1">
    <source>
        <dbReference type="EMBL" id="TYR99111.1"/>
    </source>
</evidence>
<dbReference type="EMBL" id="VTEG01000007">
    <property type="protein sequence ID" value="TYR99111.1"/>
    <property type="molecule type" value="Genomic_DNA"/>
</dbReference>
<proteinExistence type="predicted"/>
<evidence type="ECO:0000313" key="2">
    <source>
        <dbReference type="Proteomes" id="UP000325182"/>
    </source>
</evidence>
<gene>
    <name evidence="1" type="ORF">FZC84_12105</name>
</gene>
<dbReference type="RefSeq" id="WP_148954031.1">
    <property type="nucleotide sequence ID" value="NZ_VTEG01000007.1"/>
</dbReference>
<sequence>MPQQRIYHEYVNGELVPFWYVLTFQPGEIEWEADAYYFTPIQPFHFEERDQFDDSFVSASLYLEDLLTVERLGQIGINLNRVKKRIDRYGAEPSLVRQFIVQMPDIEDVVQLLPARREQSFIMAR</sequence>
<accession>A0A5D4MBX0</accession>
<dbReference type="Proteomes" id="UP000325182">
    <property type="component" value="Unassembled WGS sequence"/>
</dbReference>
<name>A0A5D4MBX0_9BACI</name>
<reference evidence="1 2" key="1">
    <citation type="submission" date="2019-08" db="EMBL/GenBank/DDBJ databases">
        <title>Bacillus genomes from the desert of Cuatro Cienegas, Coahuila.</title>
        <authorList>
            <person name="Olmedo-Alvarez G."/>
        </authorList>
    </citation>
    <scope>NUCLEOTIDE SEQUENCE [LARGE SCALE GENOMIC DNA]</scope>
    <source>
        <strain evidence="1 2">CH128b_4D</strain>
    </source>
</reference>
<organism evidence="1 2">
    <name type="scientific">Rossellomorea vietnamensis</name>
    <dbReference type="NCBI Taxonomy" id="218284"/>
    <lineage>
        <taxon>Bacteria</taxon>
        <taxon>Bacillati</taxon>
        <taxon>Bacillota</taxon>
        <taxon>Bacilli</taxon>
        <taxon>Bacillales</taxon>
        <taxon>Bacillaceae</taxon>
        <taxon>Rossellomorea</taxon>
    </lineage>
</organism>
<dbReference type="AlphaFoldDB" id="A0A5D4MBX0"/>
<protein>
    <submittedName>
        <fullName evidence="1">Uncharacterized protein</fullName>
    </submittedName>
</protein>